<reference evidence="4 5" key="1">
    <citation type="journal article" date="2009" name="Stand. Genomic Sci.">
        <title>Complete genome sequence of Stackebrandtia nassauensis type strain (LLR-40K-21).</title>
        <authorList>
            <person name="Munk C."/>
            <person name="Lapidus A."/>
            <person name="Copeland A."/>
            <person name="Jando M."/>
            <person name="Mayilraj S."/>
            <person name="Glavina Del Rio T."/>
            <person name="Nolan M."/>
            <person name="Chen F."/>
            <person name="Lucas S."/>
            <person name="Tice H."/>
            <person name="Cheng J.F."/>
            <person name="Han C."/>
            <person name="Detter J.C."/>
            <person name="Bruce D."/>
            <person name="Goodwin L."/>
            <person name="Chain P."/>
            <person name="Pitluck S."/>
            <person name="Goker M."/>
            <person name="Ovchinikova G."/>
            <person name="Pati A."/>
            <person name="Ivanova N."/>
            <person name="Mavromatis K."/>
            <person name="Chen A."/>
            <person name="Palaniappan K."/>
            <person name="Land M."/>
            <person name="Hauser L."/>
            <person name="Chang Y.J."/>
            <person name="Jeffries C.D."/>
            <person name="Bristow J."/>
            <person name="Eisen J.A."/>
            <person name="Markowitz V."/>
            <person name="Hugenholtz P."/>
            <person name="Kyrpides N.C."/>
            <person name="Klenk H.P."/>
        </authorList>
    </citation>
    <scope>NUCLEOTIDE SEQUENCE [LARGE SCALE GENOMIC DNA]</scope>
    <source>
        <strain evidence="5">DSM 44728 / CIP 108903 / NRRL B-16338 / NBRC 102104 / LLR-40K-21</strain>
    </source>
</reference>
<evidence type="ECO:0000313" key="4">
    <source>
        <dbReference type="EMBL" id="ADD44981.1"/>
    </source>
</evidence>
<feature type="compositionally biased region" description="Basic and acidic residues" evidence="1">
    <location>
        <begin position="743"/>
        <end position="757"/>
    </location>
</feature>
<dbReference type="GO" id="GO:0008235">
    <property type="term" value="F:metalloexopeptidase activity"/>
    <property type="evidence" value="ECO:0007669"/>
    <property type="project" value="InterPro"/>
</dbReference>
<keyword evidence="2" id="KW-0472">Membrane</keyword>
<protein>
    <submittedName>
        <fullName evidence="4">Peptidase M28</fullName>
    </submittedName>
</protein>
<feature type="transmembrane region" description="Helical" evidence="2">
    <location>
        <begin position="459"/>
        <end position="478"/>
    </location>
</feature>
<feature type="transmembrane region" description="Helical" evidence="2">
    <location>
        <begin position="518"/>
        <end position="540"/>
    </location>
</feature>
<keyword evidence="2" id="KW-0812">Transmembrane</keyword>
<feature type="region of interest" description="Disordered" evidence="1">
    <location>
        <begin position="743"/>
        <end position="772"/>
    </location>
</feature>
<feature type="transmembrane region" description="Helical" evidence="2">
    <location>
        <begin position="317"/>
        <end position="350"/>
    </location>
</feature>
<dbReference type="Proteomes" id="UP000000844">
    <property type="component" value="Chromosome"/>
</dbReference>
<dbReference type="SUPFAM" id="SSF53187">
    <property type="entry name" value="Zn-dependent exopeptidases"/>
    <property type="match status" value="1"/>
</dbReference>
<dbReference type="STRING" id="446470.Snas_5347"/>
<dbReference type="HOGENOM" id="CLU_019249_1_0_11"/>
<dbReference type="Gene3D" id="3.40.630.10">
    <property type="entry name" value="Zn peptidases"/>
    <property type="match status" value="1"/>
</dbReference>
<name>D3PUV7_STANL</name>
<dbReference type="KEGG" id="sna:Snas_5347"/>
<dbReference type="PANTHER" id="PTHR12147:SF26">
    <property type="entry name" value="PEPTIDASE M28 DOMAIN-CONTAINING PROTEIN"/>
    <property type="match status" value="1"/>
</dbReference>
<sequence>MRGAFIPDGRRPLAAVAALLVLAVAVTVNLIVDASSPAPADPGRTEFSAERARDVLEDIATKPRPLGSEESDRVRDDLADKLRELDYDVDVTEDVGGEARDNEVVFGRVDNVVATLPGTDPTGRVLLVSHYDSVAAGPGAGDAGTPTAAVLETARALAAGPKPRNDIVVLLTDGEETGLLGADAYAREHPSKGNDVVLNWEARGTDGPSLMFETSTGNSRLIDVYADSAPHTTGDSSMVEVYRHMPNDTDFTNFSAAGYSGLNSANIGSPAWYHTPGDSLDHVDPATMQHHGANMLGLAAAFGDTDLATIQSDSDTVYFHFLGLFVSYTPTWGIVLSVLSLGLLVAAVAIARRRDLLSLPRFGIAVATIPVALAVSVALAQAMWIAMTLSRSGVADTRGMLHAPAPFVFATGLLAVAAVLAWYLTLRRRLGPAALALGALTWLALLGSVLAFVAPGAAFRLAIPALFAAAGIVGALLLAPRAPMWTAVAALAVGMVPVAVILVSTGSSLAEAFGLSMAGAPAVLFALAGTVSVPLLELWLPSPDRPRHRFGWAVPVGAAVVAVVVCATGLAVTGFDEEEPRPTYLAYVLNADTGKATWVTQDTDTSQWTSEFISTAGDPDRVPDGYREPKVPINNWGRAPDVDLPAPTATVTRVGDKLRVHMESKRGADNLTLRTVGAVTKVTAWVPDDKTVTKNLTVTESGPWGSSISFRDPPKGGVDVTLTFDGKVEPELMLYDRSDGLDDIPGYRDRPDDEMRSPIRSSDTVTVVTTVD</sequence>
<feature type="transmembrane region" description="Helical" evidence="2">
    <location>
        <begin position="552"/>
        <end position="575"/>
    </location>
</feature>
<dbReference type="eggNOG" id="COG2234">
    <property type="taxonomic scope" value="Bacteria"/>
</dbReference>
<dbReference type="InterPro" id="IPR007484">
    <property type="entry name" value="Peptidase_M28"/>
</dbReference>
<dbReference type="Pfam" id="PF04389">
    <property type="entry name" value="Peptidase_M28"/>
    <property type="match status" value="1"/>
</dbReference>
<gene>
    <name evidence="4" type="ordered locus">Snas_5347</name>
</gene>
<organism evidence="4 5">
    <name type="scientific">Stackebrandtia nassauensis (strain DSM 44728 / CIP 108903 / NRRL B-16338 / NBRC 102104 / LLR-40K-21)</name>
    <dbReference type="NCBI Taxonomy" id="446470"/>
    <lineage>
        <taxon>Bacteria</taxon>
        <taxon>Bacillati</taxon>
        <taxon>Actinomycetota</taxon>
        <taxon>Actinomycetes</taxon>
        <taxon>Glycomycetales</taxon>
        <taxon>Glycomycetaceae</taxon>
        <taxon>Stackebrandtia</taxon>
    </lineage>
</organism>
<dbReference type="PANTHER" id="PTHR12147">
    <property type="entry name" value="METALLOPEPTIDASE M28 FAMILY MEMBER"/>
    <property type="match status" value="1"/>
</dbReference>
<feature type="domain" description="Peptidase M28" evidence="3">
    <location>
        <begin position="111"/>
        <end position="297"/>
    </location>
</feature>
<feature type="transmembrane region" description="Helical" evidence="2">
    <location>
        <begin position="485"/>
        <end position="506"/>
    </location>
</feature>
<accession>D3PUV7</accession>
<keyword evidence="2" id="KW-1133">Transmembrane helix</keyword>
<dbReference type="OrthoDB" id="9778250at2"/>
<evidence type="ECO:0000256" key="2">
    <source>
        <dbReference type="SAM" id="Phobius"/>
    </source>
</evidence>
<evidence type="ECO:0000313" key="5">
    <source>
        <dbReference type="Proteomes" id="UP000000844"/>
    </source>
</evidence>
<dbReference type="EMBL" id="CP001778">
    <property type="protein sequence ID" value="ADD44981.1"/>
    <property type="molecule type" value="Genomic_DNA"/>
</dbReference>
<dbReference type="GO" id="GO:0006508">
    <property type="term" value="P:proteolysis"/>
    <property type="evidence" value="ECO:0007669"/>
    <property type="project" value="InterPro"/>
</dbReference>
<feature type="transmembrane region" description="Helical" evidence="2">
    <location>
        <begin position="407"/>
        <end position="426"/>
    </location>
</feature>
<dbReference type="RefSeq" id="WP_013020552.1">
    <property type="nucleotide sequence ID" value="NC_013947.1"/>
</dbReference>
<evidence type="ECO:0000259" key="3">
    <source>
        <dbReference type="Pfam" id="PF04389"/>
    </source>
</evidence>
<proteinExistence type="predicted"/>
<feature type="transmembrane region" description="Helical" evidence="2">
    <location>
        <begin position="433"/>
        <end position="453"/>
    </location>
</feature>
<feature type="transmembrane region" description="Helical" evidence="2">
    <location>
        <begin position="362"/>
        <end position="387"/>
    </location>
</feature>
<dbReference type="InterPro" id="IPR045175">
    <property type="entry name" value="M28_fam"/>
</dbReference>
<evidence type="ECO:0000256" key="1">
    <source>
        <dbReference type="SAM" id="MobiDB-lite"/>
    </source>
</evidence>
<dbReference type="AlphaFoldDB" id="D3PUV7"/>
<keyword evidence="5" id="KW-1185">Reference proteome</keyword>